<evidence type="ECO:0000256" key="1">
    <source>
        <dbReference type="ARBA" id="ARBA00007125"/>
    </source>
</evidence>
<dbReference type="EMBL" id="AZFJ01000052">
    <property type="protein sequence ID" value="KRL85590.1"/>
    <property type="molecule type" value="Genomic_DNA"/>
</dbReference>
<dbReference type="PANTHER" id="PTHR30005:SF0">
    <property type="entry name" value="RETROGRADE REGULATION PROTEIN 2"/>
    <property type="match status" value="1"/>
</dbReference>
<feature type="domain" description="Ppx/GppA phosphatase C-terminal" evidence="3">
    <location>
        <begin position="323"/>
        <end position="476"/>
    </location>
</feature>
<dbReference type="GO" id="GO:0016462">
    <property type="term" value="F:pyrophosphatase activity"/>
    <property type="evidence" value="ECO:0007669"/>
    <property type="project" value="TreeGrafter"/>
</dbReference>
<evidence type="ECO:0000313" key="4">
    <source>
        <dbReference type="EMBL" id="KRL85590.1"/>
    </source>
</evidence>
<protein>
    <submittedName>
        <fullName evidence="4">Exopolyphosphatase</fullName>
    </submittedName>
</protein>
<dbReference type="Proteomes" id="UP000051922">
    <property type="component" value="Unassembled WGS sequence"/>
</dbReference>
<dbReference type="Gene3D" id="3.30.420.150">
    <property type="entry name" value="Exopolyphosphatase. Domain 2"/>
    <property type="match status" value="1"/>
</dbReference>
<proteinExistence type="inferred from homology"/>
<dbReference type="SUPFAM" id="SSF109604">
    <property type="entry name" value="HD-domain/PDEase-like"/>
    <property type="match status" value="1"/>
</dbReference>
<evidence type="ECO:0000313" key="5">
    <source>
        <dbReference type="Proteomes" id="UP000051922"/>
    </source>
</evidence>
<reference evidence="4 5" key="1">
    <citation type="journal article" date="2015" name="Genome Announc.">
        <title>Expanding the biotechnology potential of lactobacilli through comparative genomics of 213 strains and associated genera.</title>
        <authorList>
            <person name="Sun Z."/>
            <person name="Harris H.M."/>
            <person name="McCann A."/>
            <person name="Guo C."/>
            <person name="Argimon S."/>
            <person name="Zhang W."/>
            <person name="Yang X."/>
            <person name="Jeffery I.B."/>
            <person name="Cooney J.C."/>
            <person name="Kagawa T.F."/>
            <person name="Liu W."/>
            <person name="Song Y."/>
            <person name="Salvetti E."/>
            <person name="Wrobel A."/>
            <person name="Rasinkangas P."/>
            <person name="Parkhill J."/>
            <person name="Rea M.C."/>
            <person name="O'Sullivan O."/>
            <person name="Ritari J."/>
            <person name="Douillard F.P."/>
            <person name="Paul Ross R."/>
            <person name="Yang R."/>
            <person name="Briner A.E."/>
            <person name="Felis G.E."/>
            <person name="de Vos W.M."/>
            <person name="Barrangou R."/>
            <person name="Klaenhammer T.R."/>
            <person name="Caufield P.W."/>
            <person name="Cui Y."/>
            <person name="Zhang H."/>
            <person name="O'Toole P.W."/>
        </authorList>
    </citation>
    <scope>NUCLEOTIDE SEQUENCE [LARGE SCALE GENOMIC DNA]</scope>
    <source>
        <strain evidence="4 5">DSM 15945</strain>
    </source>
</reference>
<dbReference type="Pfam" id="PF02541">
    <property type="entry name" value="Ppx-GppA"/>
    <property type="match status" value="1"/>
</dbReference>
<dbReference type="AlphaFoldDB" id="A0A0R1TWM1"/>
<dbReference type="SUPFAM" id="SSF53067">
    <property type="entry name" value="Actin-like ATPase domain"/>
    <property type="match status" value="2"/>
</dbReference>
<dbReference type="Gene3D" id="3.30.420.40">
    <property type="match status" value="1"/>
</dbReference>
<gene>
    <name evidence="4" type="ORF">FC50_GL001764</name>
</gene>
<dbReference type="Pfam" id="PF21447">
    <property type="entry name" value="Ppx-GppA_III"/>
    <property type="match status" value="1"/>
</dbReference>
<dbReference type="InterPro" id="IPR050273">
    <property type="entry name" value="GppA/Ppx_hydrolase"/>
</dbReference>
<feature type="domain" description="Ppx/GppA phosphatase N-terminal" evidence="2">
    <location>
        <begin position="44"/>
        <end position="302"/>
    </location>
</feature>
<keyword evidence="5" id="KW-1185">Reference proteome</keyword>
<accession>A0A0R1TWM1</accession>
<dbReference type="InterPro" id="IPR048950">
    <property type="entry name" value="Ppx_GppA_C"/>
</dbReference>
<dbReference type="Gene3D" id="1.10.3210.10">
    <property type="entry name" value="Hypothetical protein af1432"/>
    <property type="match status" value="1"/>
</dbReference>
<dbReference type="PANTHER" id="PTHR30005">
    <property type="entry name" value="EXOPOLYPHOSPHATASE"/>
    <property type="match status" value="1"/>
</dbReference>
<dbReference type="CDD" id="cd00077">
    <property type="entry name" value="HDc"/>
    <property type="match status" value="1"/>
</dbReference>
<dbReference type="PATRIC" id="fig|1423783.4.peg.1806"/>
<organism evidence="4 5">
    <name type="scientific">Lacticaseibacillus pantheris DSM 15945 = JCM 12539 = NBRC 106106</name>
    <dbReference type="NCBI Taxonomy" id="1423783"/>
    <lineage>
        <taxon>Bacteria</taxon>
        <taxon>Bacillati</taxon>
        <taxon>Bacillota</taxon>
        <taxon>Bacilli</taxon>
        <taxon>Lactobacillales</taxon>
        <taxon>Lactobacillaceae</taxon>
        <taxon>Lacticaseibacillus</taxon>
    </lineage>
</organism>
<dbReference type="InterPro" id="IPR003695">
    <property type="entry name" value="Ppx_GppA_N"/>
</dbReference>
<comment type="caution">
    <text evidence="4">The sequence shown here is derived from an EMBL/GenBank/DDBJ whole genome shotgun (WGS) entry which is preliminary data.</text>
</comment>
<dbReference type="InterPro" id="IPR003607">
    <property type="entry name" value="HD/PDEase_dom"/>
</dbReference>
<evidence type="ECO:0000259" key="3">
    <source>
        <dbReference type="Pfam" id="PF21447"/>
    </source>
</evidence>
<comment type="similarity">
    <text evidence="1">Belongs to the GppA/Ppx family.</text>
</comment>
<dbReference type="STRING" id="1423783.FC50_GL001764"/>
<name>A0A0R1TWM1_9LACO</name>
<evidence type="ECO:0000259" key="2">
    <source>
        <dbReference type="Pfam" id="PF02541"/>
    </source>
</evidence>
<dbReference type="OrthoDB" id="9814545at2"/>
<sequence length="512" mass="57978">MVVVMAGQPYGLVVIESQGVAFSVTNLQQLHELDRGFYPVAIGTDNFSDNFLSVETADALQTALNTVLRVFKEYGVEDYTGFAGNVFFEADNAEFVRDQLYNRTGVWLRQLAVSEETYNRANAVMQHFPQFDQLANEGTLLIDIGGGTVELMAFQRGQFCFARNLPLGPIRVVEDLKQVQRTETNYVAVLRDYIDSELVNFLRLLPHAQDYKHLIIMGTGQHLLAKLLPANDANREVLNDLRTVYRSVIQASDQLLVDRYGLNNSELDQVLPTVLLEHELVTSLQIRHVWTSSIDLLDGLAVNAAIDADSRAIKFDHTRIIRSSAMWLSDWYHVDRQHRNAVAEFALQLFDRLKSLHGLGKRERVLLETAAILADVGTYIDEHDVGVNNEYLIRATDVIGLSTHEQRMVALVTHIYTSHKPGVYLSMDNGLRRAERVAAAKLASLLRIADALDASRRQKISQIRVSLRSQQLTITATSQDNVDLERWSFNTRSRFFESVFGVPVKFKWRKVQ</sequence>
<dbReference type="InterPro" id="IPR043129">
    <property type="entry name" value="ATPase_NBD"/>
</dbReference>